<evidence type="ECO:0000256" key="3">
    <source>
        <dbReference type="ARBA" id="ARBA00022691"/>
    </source>
</evidence>
<dbReference type="SMART" id="SM00729">
    <property type="entry name" value="Elp3"/>
    <property type="match status" value="1"/>
</dbReference>
<protein>
    <submittedName>
        <fullName evidence="8">Radical SAM protein</fullName>
    </submittedName>
</protein>
<dbReference type="RefSeq" id="WP_188596546.1">
    <property type="nucleotide sequence ID" value="NZ_BMNL01000003.1"/>
</dbReference>
<dbReference type="Pfam" id="PF13186">
    <property type="entry name" value="SPASM"/>
    <property type="match status" value="1"/>
</dbReference>
<keyword evidence="4" id="KW-0479">Metal-binding</keyword>
<dbReference type="FunFam" id="3.20.20.70:FF:000325">
    <property type="entry name" value="Radical SAM domain protein"/>
    <property type="match status" value="1"/>
</dbReference>
<dbReference type="GO" id="GO:0046872">
    <property type="term" value="F:metal ion binding"/>
    <property type="evidence" value="ECO:0007669"/>
    <property type="project" value="UniProtKB-KW"/>
</dbReference>
<keyword evidence="3" id="KW-0949">S-adenosyl-L-methionine</keyword>
<dbReference type="PIRSF" id="PIRSF037420">
    <property type="entry name" value="PQQ_syn_pqqE"/>
    <property type="match status" value="1"/>
</dbReference>
<dbReference type="PROSITE" id="PS51918">
    <property type="entry name" value="RADICAL_SAM"/>
    <property type="match status" value="1"/>
</dbReference>
<reference evidence="8" key="2">
    <citation type="submission" date="2020-09" db="EMBL/GenBank/DDBJ databases">
        <authorList>
            <person name="Sun Q."/>
            <person name="Ohkuma M."/>
        </authorList>
    </citation>
    <scope>NUCLEOTIDE SEQUENCE</scope>
    <source>
        <strain evidence="8">JCM 10088</strain>
    </source>
</reference>
<dbReference type="InterPro" id="IPR006638">
    <property type="entry name" value="Elp3/MiaA/NifB-like_rSAM"/>
</dbReference>
<dbReference type="GO" id="GO:0003824">
    <property type="term" value="F:catalytic activity"/>
    <property type="evidence" value="ECO:0007669"/>
    <property type="project" value="InterPro"/>
</dbReference>
<comment type="cofactor">
    <cofactor evidence="1">
        <name>[4Fe-4S] cluster</name>
        <dbReference type="ChEBI" id="CHEBI:49883"/>
    </cofactor>
</comment>
<evidence type="ECO:0000313" key="9">
    <source>
        <dbReference type="Proteomes" id="UP000610960"/>
    </source>
</evidence>
<dbReference type="Pfam" id="PF04055">
    <property type="entry name" value="Radical_SAM"/>
    <property type="match status" value="1"/>
</dbReference>
<name>A0A830GYX6_9CREN</name>
<keyword evidence="6" id="KW-0411">Iron-sulfur</keyword>
<evidence type="ECO:0000256" key="5">
    <source>
        <dbReference type="ARBA" id="ARBA00023004"/>
    </source>
</evidence>
<dbReference type="InterPro" id="IPR058240">
    <property type="entry name" value="rSAM_sf"/>
</dbReference>
<dbReference type="Proteomes" id="UP000610960">
    <property type="component" value="Unassembled WGS sequence"/>
</dbReference>
<keyword evidence="2" id="KW-0004">4Fe-4S</keyword>
<evidence type="ECO:0000259" key="7">
    <source>
        <dbReference type="PROSITE" id="PS51918"/>
    </source>
</evidence>
<dbReference type="GO" id="GO:0006783">
    <property type="term" value="P:heme biosynthetic process"/>
    <property type="evidence" value="ECO:0007669"/>
    <property type="project" value="TreeGrafter"/>
</dbReference>
<dbReference type="SFLD" id="SFLDG01386">
    <property type="entry name" value="main_SPASM_domain-containing"/>
    <property type="match status" value="1"/>
</dbReference>
<dbReference type="InterPro" id="IPR013785">
    <property type="entry name" value="Aldolase_TIM"/>
</dbReference>
<organism evidence="8 9">
    <name type="scientific">Thermocladium modestius</name>
    <dbReference type="NCBI Taxonomy" id="62609"/>
    <lineage>
        <taxon>Archaea</taxon>
        <taxon>Thermoproteota</taxon>
        <taxon>Thermoprotei</taxon>
        <taxon>Thermoproteales</taxon>
        <taxon>Thermoproteaceae</taxon>
        <taxon>Thermocladium</taxon>
    </lineage>
</organism>
<dbReference type="InterPro" id="IPR023885">
    <property type="entry name" value="4Fe4S-binding_SPASM_dom"/>
</dbReference>
<dbReference type="InterPro" id="IPR007197">
    <property type="entry name" value="rSAM"/>
</dbReference>
<dbReference type="InterPro" id="IPR017200">
    <property type="entry name" value="PqqE-like"/>
</dbReference>
<dbReference type="AlphaFoldDB" id="A0A830GYX6"/>
<evidence type="ECO:0000256" key="1">
    <source>
        <dbReference type="ARBA" id="ARBA00001966"/>
    </source>
</evidence>
<feature type="domain" description="Radical SAM core" evidence="7">
    <location>
        <begin position="32"/>
        <end position="243"/>
    </location>
</feature>
<dbReference type="EMBL" id="BMNL01000003">
    <property type="protein sequence ID" value="GGP21217.1"/>
    <property type="molecule type" value="Genomic_DNA"/>
</dbReference>
<dbReference type="InterPro" id="IPR050377">
    <property type="entry name" value="Radical_SAM_PqqE_MftC-like"/>
</dbReference>
<reference evidence="8" key="1">
    <citation type="journal article" date="2014" name="Int. J. Syst. Evol. Microbiol.">
        <title>Complete genome sequence of Corynebacterium casei LMG S-19264T (=DSM 44701T), isolated from a smear-ripened cheese.</title>
        <authorList>
            <consortium name="US DOE Joint Genome Institute (JGI-PGF)"/>
            <person name="Walter F."/>
            <person name="Albersmeier A."/>
            <person name="Kalinowski J."/>
            <person name="Ruckert C."/>
        </authorList>
    </citation>
    <scope>NUCLEOTIDE SEQUENCE</scope>
    <source>
        <strain evidence="8">JCM 10088</strain>
    </source>
</reference>
<dbReference type="PANTHER" id="PTHR11228">
    <property type="entry name" value="RADICAL SAM DOMAIN PROTEIN"/>
    <property type="match status" value="1"/>
</dbReference>
<evidence type="ECO:0000313" key="8">
    <source>
        <dbReference type="EMBL" id="GGP21217.1"/>
    </source>
</evidence>
<dbReference type="SFLD" id="SFLDS00029">
    <property type="entry name" value="Radical_SAM"/>
    <property type="match status" value="1"/>
</dbReference>
<evidence type="ECO:0000256" key="4">
    <source>
        <dbReference type="ARBA" id="ARBA00022723"/>
    </source>
</evidence>
<dbReference type="GO" id="GO:0051539">
    <property type="term" value="F:4 iron, 4 sulfur cluster binding"/>
    <property type="evidence" value="ECO:0007669"/>
    <property type="project" value="UniProtKB-KW"/>
</dbReference>
<comment type="caution">
    <text evidence="8">The sequence shown here is derived from an EMBL/GenBank/DDBJ whole genome shotgun (WGS) entry which is preliminary data.</text>
</comment>
<dbReference type="CDD" id="cd01335">
    <property type="entry name" value="Radical_SAM"/>
    <property type="match status" value="1"/>
</dbReference>
<sequence length="382" mass="42632">MIPVSTMVTGRGTVSFKIKGRYGVDKPSNFSEVMRPIVSWNMTRRCNLKCLHCYIDAGGEDPNELSTREAMELIDQFHEVGVPLILMSGGEPLMRRDFMDLAEYASSLGIKLVLSTNGTLITKEVARRLRAIGFSYVGISLDSIEEKYHDEFRGVNGAFSLALAGIRNSLSEGLDVGLRFTVTALNIDNVADYVDFAASLGVRRITFYHLSASGRAGRLGGEWWYTPSQYERFINTIIKYAEKYAGKLEIETTLAPYDGIYIAMKSENPSEYLRFVESTGGCGRKIISIYPNGDVYPCQFIDFVKLGNVRRNKLRDILVNGLDLFINTEKYLRGPKCGNCRFKKECKGGDRARAYYLGGDMYGDDPLCPIPSLFNDGGSKVN</sequence>
<proteinExistence type="predicted"/>
<dbReference type="OrthoDB" id="30736at2157"/>
<gene>
    <name evidence="8" type="ORF">GCM10007981_12130</name>
</gene>
<dbReference type="PANTHER" id="PTHR11228:SF7">
    <property type="entry name" value="PQQA PEPTIDE CYCLASE"/>
    <property type="match status" value="1"/>
</dbReference>
<dbReference type="SUPFAM" id="SSF102114">
    <property type="entry name" value="Radical SAM enzymes"/>
    <property type="match status" value="1"/>
</dbReference>
<evidence type="ECO:0000256" key="6">
    <source>
        <dbReference type="ARBA" id="ARBA00023014"/>
    </source>
</evidence>
<dbReference type="SFLD" id="SFLDG01067">
    <property type="entry name" value="SPASM/twitch_domain_containing"/>
    <property type="match status" value="1"/>
</dbReference>
<evidence type="ECO:0000256" key="2">
    <source>
        <dbReference type="ARBA" id="ARBA00022485"/>
    </source>
</evidence>
<keyword evidence="9" id="KW-1185">Reference proteome</keyword>
<dbReference type="Gene3D" id="3.20.20.70">
    <property type="entry name" value="Aldolase class I"/>
    <property type="match status" value="1"/>
</dbReference>
<dbReference type="NCBIfam" id="TIGR04085">
    <property type="entry name" value="rSAM_more_4Fe4S"/>
    <property type="match status" value="1"/>
</dbReference>
<keyword evidence="5" id="KW-0408">Iron</keyword>
<accession>A0A830GYX6</accession>